<evidence type="ECO:0000259" key="3">
    <source>
        <dbReference type="Pfam" id="PF00534"/>
    </source>
</evidence>
<reference evidence="5 6" key="1">
    <citation type="submission" date="2023-07" db="EMBL/GenBank/DDBJ databases">
        <title>Sequencing the genomes of 1000 actinobacteria strains.</title>
        <authorList>
            <person name="Klenk H.-P."/>
        </authorList>
    </citation>
    <scope>NUCLEOTIDE SEQUENCE [LARGE SCALE GENOMIC DNA]</scope>
    <source>
        <strain evidence="5 6">GD13</strain>
    </source>
</reference>
<evidence type="ECO:0000259" key="4">
    <source>
        <dbReference type="Pfam" id="PF13439"/>
    </source>
</evidence>
<dbReference type="SUPFAM" id="SSF53756">
    <property type="entry name" value="UDP-Glycosyltransferase/glycogen phosphorylase"/>
    <property type="match status" value="1"/>
</dbReference>
<dbReference type="Gene3D" id="3.40.50.2000">
    <property type="entry name" value="Glycogen Phosphorylase B"/>
    <property type="match status" value="2"/>
</dbReference>
<dbReference type="Pfam" id="PF13439">
    <property type="entry name" value="Glyco_transf_4"/>
    <property type="match status" value="1"/>
</dbReference>
<dbReference type="Pfam" id="PF00534">
    <property type="entry name" value="Glycos_transf_1"/>
    <property type="match status" value="1"/>
</dbReference>
<sequence>MTTVPASERGAGRGAAGGRRLPRVVMLVDNDVRRDSRVQKQAASMAARGWDVVLLGRGKPGREQRWRIGDARVRLVPVPTAMRFRYGDLRRARLRSPLSYPLYVVSERRQQEARARREDVRQRIVERQFPRDGAPRPTWPLIPARGWAKLRYSWTDLRARRTEVLRTRRAGQDTAADRVSAWWWQRLLGERAWQRLDPHLWDFHLSYAEVIDQLDPDLVHANDFRMLGVGARAVTRARERGRTVPLVWDAHEFLPGLKPWTPGAKWHRAQMAHERQHAPYADAVVTVSEELADLLIAEHGLAERPTIVLNAPVVEPADDAQAPPPSLREACGVEPTTPLMVYSGAAAPQRGLDLMVEVLPLVPEVHCCFVVSANDGDYVRSLVERAAALGVADRLHLAPYVPFDQVVDYLAGADLGVIPIEHWPNHEIALITKFFEYSHARLPIVVSDVRAMAEMTRRTGQGEVFTAGSVEDLASAVRKVLADPAPYRAAYDAPGLLAGWTWEAQADVLDGVYRRVLGLPGAPRA</sequence>
<organism evidence="5 6">
    <name type="scientific">Nocardioides massiliensis</name>
    <dbReference type="NCBI Taxonomy" id="1325935"/>
    <lineage>
        <taxon>Bacteria</taxon>
        <taxon>Bacillati</taxon>
        <taxon>Actinomycetota</taxon>
        <taxon>Actinomycetes</taxon>
        <taxon>Propionibacteriales</taxon>
        <taxon>Nocardioidaceae</taxon>
        <taxon>Nocardioides</taxon>
    </lineage>
</organism>
<keyword evidence="6" id="KW-1185">Reference proteome</keyword>
<evidence type="ECO:0000256" key="1">
    <source>
        <dbReference type="ARBA" id="ARBA00022676"/>
    </source>
</evidence>
<dbReference type="EMBL" id="JAUSQM010000001">
    <property type="protein sequence ID" value="MDP9821637.1"/>
    <property type="molecule type" value="Genomic_DNA"/>
</dbReference>
<dbReference type="CDD" id="cd03801">
    <property type="entry name" value="GT4_PimA-like"/>
    <property type="match status" value="1"/>
</dbReference>
<dbReference type="PANTHER" id="PTHR12526:SF600">
    <property type="entry name" value="GLYCOSYL TRANSFERASE GROUP 1"/>
    <property type="match status" value="1"/>
</dbReference>
<dbReference type="Proteomes" id="UP001240447">
    <property type="component" value="Unassembled WGS sequence"/>
</dbReference>
<protein>
    <submittedName>
        <fullName evidence="5">Glycosyltransferase involved in cell wall biosynthesis</fullName>
    </submittedName>
</protein>
<feature type="domain" description="Glycosyltransferase subfamily 4-like N-terminal" evidence="4">
    <location>
        <begin position="192"/>
        <end position="309"/>
    </location>
</feature>
<evidence type="ECO:0000313" key="6">
    <source>
        <dbReference type="Proteomes" id="UP001240447"/>
    </source>
</evidence>
<evidence type="ECO:0000256" key="2">
    <source>
        <dbReference type="ARBA" id="ARBA00022679"/>
    </source>
</evidence>
<accession>A0ABT9NMJ2</accession>
<feature type="domain" description="Glycosyl transferase family 1" evidence="3">
    <location>
        <begin position="332"/>
        <end position="489"/>
    </location>
</feature>
<keyword evidence="2" id="KW-0808">Transferase</keyword>
<keyword evidence="1" id="KW-0328">Glycosyltransferase</keyword>
<proteinExistence type="predicted"/>
<dbReference type="RefSeq" id="WP_220138345.1">
    <property type="nucleotide sequence ID" value="NZ_CCXJ01000151.1"/>
</dbReference>
<gene>
    <name evidence="5" type="ORF">J2S59_001446</name>
</gene>
<dbReference type="PANTHER" id="PTHR12526">
    <property type="entry name" value="GLYCOSYLTRANSFERASE"/>
    <property type="match status" value="1"/>
</dbReference>
<evidence type="ECO:0000313" key="5">
    <source>
        <dbReference type="EMBL" id="MDP9821637.1"/>
    </source>
</evidence>
<comment type="caution">
    <text evidence="5">The sequence shown here is derived from an EMBL/GenBank/DDBJ whole genome shotgun (WGS) entry which is preliminary data.</text>
</comment>
<name>A0ABT9NMJ2_9ACTN</name>
<dbReference type="InterPro" id="IPR001296">
    <property type="entry name" value="Glyco_trans_1"/>
</dbReference>
<dbReference type="InterPro" id="IPR028098">
    <property type="entry name" value="Glyco_trans_4-like_N"/>
</dbReference>